<sequence>MLLAQSPAEESWYSFELHLSPLQSSYAPHSPCAVRTSRDTGQVGSSLRDTPSYRNPAVMLCPPARPRVLCPILYCYIFTHTHASYRMSRAVWGHTDPGAGHTDPGTGHTDPGAGHTDPGTGHTDPGAGHTDPGTGHTDPGAGHTDPGTGHTDPGAGHTDPGTGHTDPGAGHTDPGTGHTDPGHTDSGKGYTYPGTGHTDPYTGHTDPYFNFAPGSRPNY</sequence>
<dbReference type="GeneTree" id="ENSGT01120000272507"/>
<evidence type="ECO:0000313" key="2">
    <source>
        <dbReference type="Ensembl" id="ENSFALP00000030649.1"/>
    </source>
</evidence>
<dbReference type="AlphaFoldDB" id="A0A803W6P3"/>
<dbReference type="Ensembl" id="ENSFALT00000043144.1">
    <property type="protein sequence ID" value="ENSFALP00000030649.1"/>
    <property type="gene ID" value="ENSFALG00000023496.1"/>
</dbReference>
<name>A0A803W6P3_FICAL</name>
<evidence type="ECO:0000256" key="1">
    <source>
        <dbReference type="SAM" id="MobiDB-lite"/>
    </source>
</evidence>
<feature type="region of interest" description="Disordered" evidence="1">
    <location>
        <begin position="96"/>
        <end position="219"/>
    </location>
</feature>
<dbReference type="Proteomes" id="UP000016665">
    <property type="component" value="Chromosome 1"/>
</dbReference>
<reference evidence="2" key="2">
    <citation type="submission" date="2025-08" db="UniProtKB">
        <authorList>
            <consortium name="Ensembl"/>
        </authorList>
    </citation>
    <scope>IDENTIFICATION</scope>
</reference>
<keyword evidence="3" id="KW-1185">Reference proteome</keyword>
<reference evidence="2" key="3">
    <citation type="submission" date="2025-09" db="UniProtKB">
        <authorList>
            <consortium name="Ensembl"/>
        </authorList>
    </citation>
    <scope>IDENTIFICATION</scope>
</reference>
<reference evidence="2 3" key="1">
    <citation type="journal article" date="2012" name="Nature">
        <title>The genomic landscape of species divergence in Ficedula flycatchers.</title>
        <authorList>
            <person name="Ellegren H."/>
            <person name="Smeds L."/>
            <person name="Burri R."/>
            <person name="Olason P.I."/>
            <person name="Backstrom N."/>
            <person name="Kawakami T."/>
            <person name="Kunstner A."/>
            <person name="Makinen H."/>
            <person name="Nadachowska-Brzyska K."/>
            <person name="Qvarnstrom A."/>
            <person name="Uebbing S."/>
            <person name="Wolf J.B."/>
        </authorList>
    </citation>
    <scope>NUCLEOTIDE SEQUENCE [LARGE SCALE GENOMIC DNA]</scope>
</reference>
<protein>
    <submittedName>
        <fullName evidence="2">Uncharacterized protein</fullName>
    </submittedName>
</protein>
<organism evidence="2 3">
    <name type="scientific">Ficedula albicollis</name>
    <name type="common">Collared flycatcher</name>
    <name type="synonym">Muscicapa albicollis</name>
    <dbReference type="NCBI Taxonomy" id="59894"/>
    <lineage>
        <taxon>Eukaryota</taxon>
        <taxon>Metazoa</taxon>
        <taxon>Chordata</taxon>
        <taxon>Craniata</taxon>
        <taxon>Vertebrata</taxon>
        <taxon>Euteleostomi</taxon>
        <taxon>Archelosauria</taxon>
        <taxon>Archosauria</taxon>
        <taxon>Dinosauria</taxon>
        <taxon>Saurischia</taxon>
        <taxon>Theropoda</taxon>
        <taxon>Coelurosauria</taxon>
        <taxon>Aves</taxon>
        <taxon>Neognathae</taxon>
        <taxon>Neoaves</taxon>
        <taxon>Telluraves</taxon>
        <taxon>Australaves</taxon>
        <taxon>Passeriformes</taxon>
        <taxon>Muscicapidae</taxon>
        <taxon>Ficedula</taxon>
    </lineage>
</organism>
<evidence type="ECO:0000313" key="3">
    <source>
        <dbReference type="Proteomes" id="UP000016665"/>
    </source>
</evidence>
<accession>A0A803W6P3</accession>
<proteinExistence type="predicted"/>